<dbReference type="PATRIC" id="fig|1349767.4.peg.1291"/>
<evidence type="ECO:0000313" key="2">
    <source>
        <dbReference type="EMBL" id="CDG85265.1"/>
    </source>
</evidence>
<evidence type="ECO:0000259" key="1">
    <source>
        <dbReference type="PROSITE" id="PS51471"/>
    </source>
</evidence>
<dbReference type="InterPro" id="IPR005123">
    <property type="entry name" value="Oxoglu/Fe-dep_dioxygenase_dom"/>
</dbReference>
<dbReference type="Proteomes" id="UP000027604">
    <property type="component" value="Chromosome I"/>
</dbReference>
<dbReference type="PROSITE" id="PS51471">
    <property type="entry name" value="FE2OG_OXY"/>
    <property type="match status" value="1"/>
</dbReference>
<name>W0VC79_9BURK</name>
<feature type="domain" description="Fe2OG dioxygenase" evidence="1">
    <location>
        <begin position="631"/>
        <end position="728"/>
    </location>
</feature>
<evidence type="ECO:0000313" key="3">
    <source>
        <dbReference type="Proteomes" id="UP000027604"/>
    </source>
</evidence>
<proteinExistence type="predicted"/>
<dbReference type="InterPro" id="IPR027450">
    <property type="entry name" value="AlkB-like"/>
</dbReference>
<dbReference type="RefSeq" id="WP_081905524.1">
    <property type="nucleotide sequence ID" value="NZ_BCTH01000021.1"/>
</dbReference>
<keyword evidence="3" id="KW-1185">Reference proteome</keyword>
<dbReference type="SUPFAM" id="SSF51197">
    <property type="entry name" value="Clavaminate synthase-like"/>
    <property type="match status" value="1"/>
</dbReference>
<organism evidence="2 3">
    <name type="scientific">Janthinobacterium agaricidamnosum NBRC 102515 = DSM 9628</name>
    <dbReference type="NCBI Taxonomy" id="1349767"/>
    <lineage>
        <taxon>Bacteria</taxon>
        <taxon>Pseudomonadati</taxon>
        <taxon>Pseudomonadota</taxon>
        <taxon>Betaproteobacteria</taxon>
        <taxon>Burkholderiales</taxon>
        <taxon>Oxalobacteraceae</taxon>
        <taxon>Janthinobacterium</taxon>
    </lineage>
</organism>
<dbReference type="eggNOG" id="COG3145">
    <property type="taxonomic scope" value="Bacteria"/>
</dbReference>
<dbReference type="PANTHER" id="PTHR12463:SF1">
    <property type="entry name" value="2-OXOGLUTARATE AND FE-DEPENDENT OXYGENASE FAMILY PROTEIN"/>
    <property type="match status" value="1"/>
</dbReference>
<dbReference type="STRING" id="1349767.GJA_4658"/>
<dbReference type="GO" id="GO:0032451">
    <property type="term" value="F:demethylase activity"/>
    <property type="evidence" value="ECO:0007669"/>
    <property type="project" value="TreeGrafter"/>
</dbReference>
<dbReference type="KEGG" id="jag:GJA_4658"/>
<reference evidence="2 3" key="1">
    <citation type="journal article" date="2015" name="Genome Announc.">
        <title>Genome Sequence of Mushroom Soft-Rot Pathogen Janthinobacterium agaricidamnosum.</title>
        <authorList>
            <person name="Graupner K."/>
            <person name="Lackner G."/>
            <person name="Hertweck C."/>
        </authorList>
    </citation>
    <scope>NUCLEOTIDE SEQUENCE [LARGE SCALE GENOMIC DNA]</scope>
    <source>
        <strain evidence="3">NBRC 102515 / DSM 9628</strain>
    </source>
</reference>
<dbReference type="HOGENOM" id="CLU_378457_0_0_4"/>
<dbReference type="InterPro" id="IPR032857">
    <property type="entry name" value="ALKBH4"/>
</dbReference>
<dbReference type="GO" id="GO:0016491">
    <property type="term" value="F:oxidoreductase activity"/>
    <property type="evidence" value="ECO:0007669"/>
    <property type="project" value="TreeGrafter"/>
</dbReference>
<protein>
    <submittedName>
        <fullName evidence="2">2OG-Fe(II) oxygenase domain protein</fullName>
    </submittedName>
</protein>
<sequence length="732" mass="81668">MNQTPPIQMNLSLHSEKTLEKSDTAPANAPIKLVVTLDHRAWLQLLVDEWWPLQEGVKGICLGVNSSVSYVNTDDRRIAVSAWIDHRLLPRSIIPILRNGTWAENTLDSLSAEDLQIYWPGPIPLFAITTFSVSSHDERDRLLAMCKGFANVELPRQPILITVTEGEGWGLQEPSATMSFLPPARWNRIRGAAAMAIWAVPKIAPWLDMLCYSLSPTSTEIGSDAAVLEADWLMYPVWCDSAENMQQSPMWRAIIETFETVHLQKEWRPITVLSQIAATAEKYGVPLNSLDDLTRRTRDILNDRASIDISLATADPLGFSLQLVLLRPRATAYKSWAIEFPGMPPAAWWTGAILSGFLEGYRDLLPQFRGSPESRRVLALRTWGLKMNGSPWSDDVTLNLCWRICDGMIQFLEGDQVWATRKCNNRGNWYIANYDDTEVQAEALAIAKILYKDGVQKTLLLNNQTLQISGDGSLTIDTTNSSLTANGKIHLHLNADSKIFDALHVEKFRAWIAKGSIAKLLPAPPSVRVVEEAMPQPAMSLSGLVSVPVANGPQGLVAISEFLSKEEEKELIIAVDSVQWLDELSRRVQHYGWKYDYKARKITQSAFIGALPDWAAKIGQRLLEAGLVDELPDQVIVNEYIGNQGISKHIDCASCFRGPVVTISLCESWGMTFRGPDSAKFECILDRRSAVSISGPARSVWSHEIPKRKKEAFGLRGRRVSLTFRKVDLTSS</sequence>
<accession>W0VC79</accession>
<dbReference type="EMBL" id="HG322949">
    <property type="protein sequence ID" value="CDG85265.1"/>
    <property type="molecule type" value="Genomic_DNA"/>
</dbReference>
<dbReference type="Pfam" id="PF13532">
    <property type="entry name" value="2OG-FeII_Oxy_2"/>
    <property type="match status" value="1"/>
</dbReference>
<dbReference type="InterPro" id="IPR037151">
    <property type="entry name" value="AlkB-like_sf"/>
</dbReference>
<dbReference type="PANTHER" id="PTHR12463">
    <property type="entry name" value="OXYGENASE-RELATED"/>
    <property type="match status" value="1"/>
</dbReference>
<dbReference type="Gene3D" id="2.60.120.590">
    <property type="entry name" value="Alpha-ketoglutarate-dependent dioxygenase AlkB-like"/>
    <property type="match status" value="1"/>
</dbReference>
<dbReference type="AlphaFoldDB" id="W0VC79"/>
<dbReference type="GO" id="GO:0070988">
    <property type="term" value="P:demethylation"/>
    <property type="evidence" value="ECO:0007669"/>
    <property type="project" value="InterPro"/>
</dbReference>
<gene>
    <name evidence="2" type="ORF">GJA_4658</name>
</gene>